<dbReference type="SMART" id="SM00458">
    <property type="entry name" value="RICIN"/>
    <property type="match status" value="1"/>
</dbReference>
<organism evidence="3 4">
    <name type="scientific">Virgisporangium aliadipatigenens</name>
    <dbReference type="NCBI Taxonomy" id="741659"/>
    <lineage>
        <taxon>Bacteria</taxon>
        <taxon>Bacillati</taxon>
        <taxon>Actinomycetota</taxon>
        <taxon>Actinomycetes</taxon>
        <taxon>Micromonosporales</taxon>
        <taxon>Micromonosporaceae</taxon>
        <taxon>Virgisporangium</taxon>
    </lineage>
</organism>
<evidence type="ECO:0000256" key="1">
    <source>
        <dbReference type="SAM" id="SignalP"/>
    </source>
</evidence>
<keyword evidence="4" id="KW-1185">Reference proteome</keyword>
<feature type="chain" id="PRO_5035310455" description="Ricin B lectin domain-containing protein" evidence="1">
    <location>
        <begin position="30"/>
        <end position="189"/>
    </location>
</feature>
<sequence>MRTRDITRAIFTVALVVASAFTLAAPASADDRTEAAPFDSRRPFLIRNVMTGMCVDLPGTGNGREGGPVSQYDCRPGSGDNQQFWLLSVNDRSDEFAIMNDRDGLCLDVPGGGEVDEGTPVSEYRCILGDRDNQMFTAVGNRSRFMLRHVQTDLCLDVDGVNGAGGRDARLTLWPCDRRDDHYWTTSTR</sequence>
<protein>
    <recommendedName>
        <fullName evidence="2">Ricin B lectin domain-containing protein</fullName>
    </recommendedName>
</protein>
<feature type="domain" description="Ricin B lectin" evidence="2">
    <location>
        <begin position="41"/>
        <end position="187"/>
    </location>
</feature>
<feature type="signal peptide" evidence="1">
    <location>
        <begin position="1"/>
        <end position="29"/>
    </location>
</feature>
<dbReference type="EMBL" id="BOPF01000032">
    <property type="protein sequence ID" value="GIJ49963.1"/>
    <property type="molecule type" value="Genomic_DNA"/>
</dbReference>
<dbReference type="CDD" id="cd00161">
    <property type="entry name" value="beta-trefoil_Ricin-like"/>
    <property type="match status" value="1"/>
</dbReference>
<keyword evidence="1" id="KW-0732">Signal</keyword>
<evidence type="ECO:0000313" key="3">
    <source>
        <dbReference type="EMBL" id="GIJ49963.1"/>
    </source>
</evidence>
<dbReference type="Pfam" id="PF00652">
    <property type="entry name" value="Ricin_B_lectin"/>
    <property type="match status" value="1"/>
</dbReference>
<gene>
    <name evidence="3" type="ORF">Val02_68490</name>
</gene>
<accession>A0A8J4DUE0</accession>
<dbReference type="Gene3D" id="2.80.10.50">
    <property type="match status" value="1"/>
</dbReference>
<name>A0A8J4DUE0_9ACTN</name>
<dbReference type="Proteomes" id="UP000619260">
    <property type="component" value="Unassembled WGS sequence"/>
</dbReference>
<evidence type="ECO:0000313" key="4">
    <source>
        <dbReference type="Proteomes" id="UP000619260"/>
    </source>
</evidence>
<proteinExistence type="predicted"/>
<dbReference type="SUPFAM" id="SSF50370">
    <property type="entry name" value="Ricin B-like lectins"/>
    <property type="match status" value="1"/>
</dbReference>
<dbReference type="AlphaFoldDB" id="A0A8J4DUE0"/>
<dbReference type="RefSeq" id="WP_203903415.1">
    <property type="nucleotide sequence ID" value="NZ_BOPF01000032.1"/>
</dbReference>
<dbReference type="InterPro" id="IPR035992">
    <property type="entry name" value="Ricin_B-like_lectins"/>
</dbReference>
<dbReference type="InterPro" id="IPR000772">
    <property type="entry name" value="Ricin_B_lectin"/>
</dbReference>
<evidence type="ECO:0000259" key="2">
    <source>
        <dbReference type="SMART" id="SM00458"/>
    </source>
</evidence>
<comment type="caution">
    <text evidence="3">The sequence shown here is derived from an EMBL/GenBank/DDBJ whole genome shotgun (WGS) entry which is preliminary data.</text>
</comment>
<dbReference type="PROSITE" id="PS50231">
    <property type="entry name" value="RICIN_B_LECTIN"/>
    <property type="match status" value="1"/>
</dbReference>
<reference evidence="3" key="1">
    <citation type="submission" date="2021-01" db="EMBL/GenBank/DDBJ databases">
        <title>Whole genome shotgun sequence of Virgisporangium aliadipatigenens NBRC 105644.</title>
        <authorList>
            <person name="Komaki H."/>
            <person name="Tamura T."/>
        </authorList>
    </citation>
    <scope>NUCLEOTIDE SEQUENCE</scope>
    <source>
        <strain evidence="3">NBRC 105644</strain>
    </source>
</reference>